<evidence type="ECO:0000259" key="6">
    <source>
        <dbReference type="PROSITE" id="PS50217"/>
    </source>
</evidence>
<keyword evidence="2" id="KW-0238">DNA-binding</keyword>
<evidence type="ECO:0000313" key="7">
    <source>
        <dbReference type="EMBL" id="GAU87738.1"/>
    </source>
</evidence>
<evidence type="ECO:0000256" key="4">
    <source>
        <dbReference type="SAM" id="Coils"/>
    </source>
</evidence>
<dbReference type="STRING" id="947166.A0A1D1UNJ2"/>
<dbReference type="SMART" id="SM00338">
    <property type="entry name" value="BRLZ"/>
    <property type="match status" value="1"/>
</dbReference>
<evidence type="ECO:0000256" key="2">
    <source>
        <dbReference type="ARBA" id="ARBA00023125"/>
    </source>
</evidence>
<dbReference type="GO" id="GO:0000981">
    <property type="term" value="F:DNA-binding transcription factor activity, RNA polymerase II-specific"/>
    <property type="evidence" value="ECO:0007669"/>
    <property type="project" value="TreeGrafter"/>
</dbReference>
<sequence>MSVDSRHSETNSSRGDDDNDDLIGEESELVSDKELVDLTIPELNRRLRGQPKEEIKRIKQRRRTLKNRGYAASCRNRRLEQKDSLETVKDKLLAELRSVKDESRCLESEVMNLRLQIAAKSGSTAGLNA</sequence>
<evidence type="ECO:0000256" key="3">
    <source>
        <dbReference type="ARBA" id="ARBA00023163"/>
    </source>
</evidence>
<dbReference type="SUPFAM" id="SSF57959">
    <property type="entry name" value="Leucine zipper domain"/>
    <property type="match status" value="1"/>
</dbReference>
<feature type="domain" description="BZIP" evidence="6">
    <location>
        <begin position="57"/>
        <end position="120"/>
    </location>
</feature>
<gene>
    <name evidence="7" type="primary">RvY_00543-1</name>
    <name evidence="7" type="synonym">RvY_00543.1</name>
    <name evidence="7" type="ORF">RvY_00543</name>
</gene>
<keyword evidence="8" id="KW-1185">Reference proteome</keyword>
<proteinExistence type="predicted"/>
<keyword evidence="3" id="KW-0804">Transcription</keyword>
<reference evidence="7 8" key="1">
    <citation type="journal article" date="2016" name="Nat. Commun.">
        <title>Extremotolerant tardigrade genome and improved radiotolerance of human cultured cells by tardigrade-unique protein.</title>
        <authorList>
            <person name="Hashimoto T."/>
            <person name="Horikawa D.D."/>
            <person name="Saito Y."/>
            <person name="Kuwahara H."/>
            <person name="Kozuka-Hata H."/>
            <person name="Shin-I T."/>
            <person name="Minakuchi Y."/>
            <person name="Ohishi K."/>
            <person name="Motoyama A."/>
            <person name="Aizu T."/>
            <person name="Enomoto A."/>
            <person name="Kondo K."/>
            <person name="Tanaka S."/>
            <person name="Hara Y."/>
            <person name="Koshikawa S."/>
            <person name="Sagara H."/>
            <person name="Miura T."/>
            <person name="Yokobori S."/>
            <person name="Miyagawa K."/>
            <person name="Suzuki Y."/>
            <person name="Kubo T."/>
            <person name="Oyama M."/>
            <person name="Kohara Y."/>
            <person name="Fujiyama A."/>
            <person name="Arakawa K."/>
            <person name="Katayama T."/>
            <person name="Toyoda A."/>
            <person name="Kunieda T."/>
        </authorList>
    </citation>
    <scope>NUCLEOTIDE SEQUENCE [LARGE SCALE GENOMIC DNA]</scope>
    <source>
        <strain evidence="7 8">YOKOZUNA-1</strain>
    </source>
</reference>
<evidence type="ECO:0000313" key="8">
    <source>
        <dbReference type="Proteomes" id="UP000186922"/>
    </source>
</evidence>
<dbReference type="GO" id="GO:0000978">
    <property type="term" value="F:RNA polymerase II cis-regulatory region sequence-specific DNA binding"/>
    <property type="evidence" value="ECO:0007669"/>
    <property type="project" value="TreeGrafter"/>
</dbReference>
<feature type="coiled-coil region" evidence="4">
    <location>
        <begin position="82"/>
        <end position="116"/>
    </location>
</feature>
<dbReference type="GO" id="GO:0005634">
    <property type="term" value="C:nucleus"/>
    <property type="evidence" value="ECO:0007669"/>
    <property type="project" value="TreeGrafter"/>
</dbReference>
<protein>
    <recommendedName>
        <fullName evidence="6">BZIP domain-containing protein</fullName>
    </recommendedName>
</protein>
<dbReference type="InterPro" id="IPR008917">
    <property type="entry name" value="TF_DNA-bd_sf"/>
</dbReference>
<dbReference type="AlphaFoldDB" id="A0A1D1UNJ2"/>
<name>A0A1D1UNJ2_RAMVA</name>
<dbReference type="InterPro" id="IPR004827">
    <property type="entry name" value="bZIP"/>
</dbReference>
<comment type="caution">
    <text evidence="7">The sequence shown here is derived from an EMBL/GenBank/DDBJ whole genome shotgun (WGS) entry which is preliminary data.</text>
</comment>
<keyword evidence="4" id="KW-0175">Coiled coil</keyword>
<dbReference type="Gene3D" id="1.20.5.170">
    <property type="match status" value="1"/>
</dbReference>
<evidence type="ECO:0000256" key="5">
    <source>
        <dbReference type="SAM" id="MobiDB-lite"/>
    </source>
</evidence>
<accession>A0A1D1UNJ2</accession>
<dbReference type="Pfam" id="PF03131">
    <property type="entry name" value="bZIP_Maf"/>
    <property type="match status" value="1"/>
</dbReference>
<dbReference type="InterPro" id="IPR046347">
    <property type="entry name" value="bZIP_sf"/>
</dbReference>
<dbReference type="InterPro" id="IPR004826">
    <property type="entry name" value="bZIP_Maf"/>
</dbReference>
<dbReference type="PROSITE" id="PS50217">
    <property type="entry name" value="BZIP"/>
    <property type="match status" value="1"/>
</dbReference>
<dbReference type="Proteomes" id="UP000186922">
    <property type="component" value="Unassembled WGS sequence"/>
</dbReference>
<dbReference type="SUPFAM" id="SSF47454">
    <property type="entry name" value="A DNA-binding domain in eukaryotic transcription factors"/>
    <property type="match status" value="1"/>
</dbReference>
<organism evidence="7 8">
    <name type="scientific">Ramazzottius varieornatus</name>
    <name type="common">Water bear</name>
    <name type="synonym">Tardigrade</name>
    <dbReference type="NCBI Taxonomy" id="947166"/>
    <lineage>
        <taxon>Eukaryota</taxon>
        <taxon>Metazoa</taxon>
        <taxon>Ecdysozoa</taxon>
        <taxon>Tardigrada</taxon>
        <taxon>Eutardigrada</taxon>
        <taxon>Parachela</taxon>
        <taxon>Hypsibioidea</taxon>
        <taxon>Ramazzottiidae</taxon>
        <taxon>Ramazzottius</taxon>
    </lineage>
</organism>
<dbReference type="PANTHER" id="PTHR10129">
    <property type="entry name" value="TRANSCRIPTION FACTOR MAF"/>
    <property type="match status" value="1"/>
</dbReference>
<dbReference type="OrthoDB" id="5974330at2759"/>
<dbReference type="InterPro" id="IPR024874">
    <property type="entry name" value="Transcription_factor_Maf_fam"/>
</dbReference>
<dbReference type="PANTHER" id="PTHR10129:SF48">
    <property type="entry name" value="MAF-S, ISOFORM B"/>
    <property type="match status" value="1"/>
</dbReference>
<feature type="region of interest" description="Disordered" evidence="5">
    <location>
        <begin position="1"/>
        <end position="23"/>
    </location>
</feature>
<dbReference type="EMBL" id="BDGG01000001">
    <property type="protein sequence ID" value="GAU87738.1"/>
    <property type="molecule type" value="Genomic_DNA"/>
</dbReference>
<evidence type="ECO:0000256" key="1">
    <source>
        <dbReference type="ARBA" id="ARBA00023015"/>
    </source>
</evidence>
<keyword evidence="1" id="KW-0805">Transcription regulation</keyword>